<reference evidence="2" key="2">
    <citation type="submission" date="2013-10" db="EMBL/GenBank/DDBJ databases">
        <authorList>
            <person name="Aslett M."/>
        </authorList>
    </citation>
    <scope>NUCLEOTIDE SEQUENCE [LARGE SCALE GENOMIC DNA]</scope>
    <source>
        <strain evidence="2">Houghton</strain>
    </source>
</reference>
<name>U6KKJ8_9EIME</name>
<evidence type="ECO:0000256" key="1">
    <source>
        <dbReference type="SAM" id="MobiDB-lite"/>
    </source>
</evidence>
<feature type="compositionally biased region" description="Polar residues" evidence="1">
    <location>
        <begin position="156"/>
        <end position="168"/>
    </location>
</feature>
<dbReference type="RefSeq" id="XP_037879090.1">
    <property type="nucleotide sequence ID" value="XM_038023236.1"/>
</dbReference>
<feature type="region of interest" description="Disordered" evidence="1">
    <location>
        <begin position="117"/>
        <end position="173"/>
    </location>
</feature>
<dbReference type="EMBL" id="HG736919">
    <property type="protein sequence ID" value="CDJ36802.1"/>
    <property type="molecule type" value="Genomic_DNA"/>
</dbReference>
<dbReference type="Proteomes" id="UP000030744">
    <property type="component" value="Unassembled WGS sequence"/>
</dbReference>
<sequence length="285" mass="31190">MALSLVSYYFAAAASADLHATRLLQHALPPPWLQQQHLLHRQVSHYLQLRRQEQQQQQEDLLQVDSSASTTMNAANSPQQQQQQQQQPARRGSLTLGWEGWNEEVAGAASAGSAAASAAAVPHLQQQQQWMLQQQQSRPQQHHPFPPSGPHRIAPVQQQQARRGSLTSGWEGWNEGVVGRRPYPADAAAAGGAEQQQQQQQQLQELQRFNRAMSLSTESISAAATAVYRSNSSVAFSSFVGAADILVGPTIAAATSWRSPLSSAQQISLSARQLLQQHLVLLLLL</sequence>
<feature type="compositionally biased region" description="Low complexity" evidence="1">
    <location>
        <begin position="117"/>
        <end position="139"/>
    </location>
</feature>
<feature type="compositionally biased region" description="Low complexity" evidence="1">
    <location>
        <begin position="68"/>
        <end position="87"/>
    </location>
</feature>
<dbReference type="AlphaFoldDB" id="U6KKJ8"/>
<organism evidence="2 3">
    <name type="scientific">Eimeria mitis</name>
    <dbReference type="NCBI Taxonomy" id="44415"/>
    <lineage>
        <taxon>Eukaryota</taxon>
        <taxon>Sar</taxon>
        <taxon>Alveolata</taxon>
        <taxon>Apicomplexa</taxon>
        <taxon>Conoidasida</taxon>
        <taxon>Coccidia</taxon>
        <taxon>Eucoccidiorida</taxon>
        <taxon>Eimeriorina</taxon>
        <taxon>Eimeriidae</taxon>
        <taxon>Eimeria</taxon>
    </lineage>
</organism>
<dbReference type="VEuPathDB" id="ToxoDB:EMH_0096330"/>
<dbReference type="GeneID" id="60404718"/>
<feature type="region of interest" description="Disordered" evidence="1">
    <location>
        <begin position="68"/>
        <end position="92"/>
    </location>
</feature>
<proteinExistence type="predicted"/>
<evidence type="ECO:0000313" key="3">
    <source>
        <dbReference type="Proteomes" id="UP000030744"/>
    </source>
</evidence>
<reference evidence="2" key="1">
    <citation type="submission" date="2013-10" db="EMBL/GenBank/DDBJ databases">
        <title>Genomic analysis of the causative agents of coccidiosis in chickens.</title>
        <authorList>
            <person name="Reid A.J."/>
            <person name="Blake D."/>
            <person name="Billington K."/>
            <person name="Browne H."/>
            <person name="Dunn M."/>
            <person name="Hung S."/>
            <person name="Kawahara F."/>
            <person name="Miranda-Saavedra D."/>
            <person name="Mourier T."/>
            <person name="Nagra H."/>
            <person name="Otto T.D."/>
            <person name="Rawlings N."/>
            <person name="Sanchez A."/>
            <person name="Sanders M."/>
            <person name="Subramaniam C."/>
            <person name="Tay Y."/>
            <person name="Dear P."/>
            <person name="Doerig C."/>
            <person name="Gruber A."/>
            <person name="Parkinson J."/>
            <person name="Shirley M."/>
            <person name="Wan K.L."/>
            <person name="Berriman M."/>
            <person name="Tomley F."/>
            <person name="Pain A."/>
        </authorList>
    </citation>
    <scope>NUCLEOTIDE SEQUENCE [LARGE SCALE GENOMIC DNA]</scope>
    <source>
        <strain evidence="2">Houghton</strain>
    </source>
</reference>
<protein>
    <submittedName>
        <fullName evidence="2">Uncharacterized protein</fullName>
    </submittedName>
</protein>
<gene>
    <name evidence="2" type="ORF">EMH_0096330</name>
</gene>
<evidence type="ECO:0000313" key="2">
    <source>
        <dbReference type="EMBL" id="CDJ36802.1"/>
    </source>
</evidence>
<accession>U6KKJ8</accession>
<keyword evidence="3" id="KW-1185">Reference proteome</keyword>